<keyword evidence="4" id="KW-0804">Transcription</keyword>
<dbReference type="PROSITE" id="PS50042">
    <property type="entry name" value="CNMP_BINDING_3"/>
    <property type="match status" value="1"/>
</dbReference>
<dbReference type="InterPro" id="IPR014710">
    <property type="entry name" value="RmlC-like_jellyroll"/>
</dbReference>
<dbReference type="Pfam" id="PF00027">
    <property type="entry name" value="cNMP_binding"/>
    <property type="match status" value="1"/>
</dbReference>
<dbReference type="CDD" id="cd00038">
    <property type="entry name" value="CAP_ED"/>
    <property type="match status" value="1"/>
</dbReference>
<organism evidence="6 7">
    <name type="scientific">Amphibacillus marinus</name>
    <dbReference type="NCBI Taxonomy" id="872970"/>
    <lineage>
        <taxon>Bacteria</taxon>
        <taxon>Bacillati</taxon>
        <taxon>Bacillota</taxon>
        <taxon>Bacilli</taxon>
        <taxon>Bacillales</taxon>
        <taxon>Bacillaceae</taxon>
        <taxon>Amphibacillus</taxon>
    </lineage>
</organism>
<dbReference type="InterPro" id="IPR000595">
    <property type="entry name" value="cNMP-bd_dom"/>
</dbReference>
<feature type="domain" description="Cyclic nucleotide-binding" evidence="5">
    <location>
        <begin position="19"/>
        <end position="105"/>
    </location>
</feature>
<dbReference type="Proteomes" id="UP000199300">
    <property type="component" value="Unassembled WGS sequence"/>
</dbReference>
<dbReference type="SUPFAM" id="SSF51206">
    <property type="entry name" value="cAMP-binding domain-like"/>
    <property type="match status" value="1"/>
</dbReference>
<keyword evidence="1" id="KW-0805">Transcription regulation</keyword>
<dbReference type="GO" id="GO:0016301">
    <property type="term" value="F:kinase activity"/>
    <property type="evidence" value="ECO:0007669"/>
    <property type="project" value="UniProtKB-KW"/>
</dbReference>
<keyword evidence="3" id="KW-0010">Activator</keyword>
<dbReference type="GO" id="GO:0003677">
    <property type="term" value="F:DNA binding"/>
    <property type="evidence" value="ECO:0007669"/>
    <property type="project" value="UniProtKB-KW"/>
</dbReference>
<dbReference type="STRING" id="872970.SAMN04488134_103151"/>
<dbReference type="Pfam" id="PF13545">
    <property type="entry name" value="HTH_Crp_2"/>
    <property type="match status" value="1"/>
</dbReference>
<dbReference type="InterPro" id="IPR036390">
    <property type="entry name" value="WH_DNA-bd_sf"/>
</dbReference>
<proteinExistence type="predicted"/>
<name>A0A1H8LBD0_9BACI</name>
<evidence type="ECO:0000256" key="4">
    <source>
        <dbReference type="ARBA" id="ARBA00023163"/>
    </source>
</evidence>
<dbReference type="AlphaFoldDB" id="A0A1H8LBD0"/>
<evidence type="ECO:0000256" key="1">
    <source>
        <dbReference type="ARBA" id="ARBA00023015"/>
    </source>
</evidence>
<sequence length="220" mass="25260">MKKMNVQEAQLTPLTYPFLSSSILARSYLFIYEKNEYVIRTGTQLDFLFFVLAGKARIINTEANGKNVILQFIQAEDLIGDLYVVNAEKHTKDVVAIGQLHCLAIPLPIVKQHLINDPLFLTFISTYIGQKLLKRMEHFSLAQTFELKYRLAELLITVAVDGYYSENNTQIADYLGTSYRHLMHTFKKLREQNYIKKQGRGYMIDEAKLIQLITAGSKLS</sequence>
<dbReference type="InterPro" id="IPR012318">
    <property type="entry name" value="HTH_CRP"/>
</dbReference>
<dbReference type="EMBL" id="FODJ01000003">
    <property type="protein sequence ID" value="SEO02484.1"/>
    <property type="molecule type" value="Genomic_DNA"/>
</dbReference>
<dbReference type="OrthoDB" id="581021at2"/>
<evidence type="ECO:0000313" key="6">
    <source>
        <dbReference type="EMBL" id="SEO02484.1"/>
    </source>
</evidence>
<gene>
    <name evidence="6" type="ORF">SAMN04488134_103151</name>
</gene>
<keyword evidence="6" id="KW-0808">Transferase</keyword>
<dbReference type="SUPFAM" id="SSF46785">
    <property type="entry name" value="Winged helix' DNA-binding domain"/>
    <property type="match status" value="1"/>
</dbReference>
<evidence type="ECO:0000313" key="7">
    <source>
        <dbReference type="Proteomes" id="UP000199300"/>
    </source>
</evidence>
<evidence type="ECO:0000256" key="2">
    <source>
        <dbReference type="ARBA" id="ARBA00023125"/>
    </source>
</evidence>
<reference evidence="6 7" key="1">
    <citation type="submission" date="2016-10" db="EMBL/GenBank/DDBJ databases">
        <authorList>
            <person name="de Groot N.N."/>
        </authorList>
    </citation>
    <scope>NUCLEOTIDE SEQUENCE [LARGE SCALE GENOMIC DNA]</scope>
    <source>
        <strain evidence="6 7">CGMCC 1.10434</strain>
    </source>
</reference>
<dbReference type="GO" id="GO:0006355">
    <property type="term" value="P:regulation of DNA-templated transcription"/>
    <property type="evidence" value="ECO:0007669"/>
    <property type="project" value="InterPro"/>
</dbReference>
<dbReference type="InterPro" id="IPR018490">
    <property type="entry name" value="cNMP-bd_dom_sf"/>
</dbReference>
<keyword evidence="7" id="KW-1185">Reference proteome</keyword>
<evidence type="ECO:0000256" key="3">
    <source>
        <dbReference type="ARBA" id="ARBA00023159"/>
    </source>
</evidence>
<keyword evidence="6" id="KW-0418">Kinase</keyword>
<dbReference type="Gene3D" id="2.60.120.10">
    <property type="entry name" value="Jelly Rolls"/>
    <property type="match status" value="1"/>
</dbReference>
<evidence type="ECO:0000259" key="5">
    <source>
        <dbReference type="PROSITE" id="PS50042"/>
    </source>
</evidence>
<dbReference type="RefSeq" id="WP_091495978.1">
    <property type="nucleotide sequence ID" value="NZ_FODJ01000003.1"/>
</dbReference>
<keyword evidence="2" id="KW-0238">DNA-binding</keyword>
<protein>
    <submittedName>
        <fullName evidence="6">cAMP-binding domain of CRP or a regulatory subunit of cAMP-dependent protein kinases</fullName>
    </submittedName>
</protein>
<accession>A0A1H8LBD0</accession>